<feature type="transmembrane region" description="Helical" evidence="4">
    <location>
        <begin position="292"/>
        <end position="311"/>
    </location>
</feature>
<feature type="transmembrane region" description="Helical" evidence="4">
    <location>
        <begin position="198"/>
        <end position="223"/>
    </location>
</feature>
<dbReference type="Pfam" id="PF07690">
    <property type="entry name" value="MFS_1"/>
    <property type="match status" value="1"/>
</dbReference>
<feature type="transmembrane region" description="Helical" evidence="4">
    <location>
        <begin position="235"/>
        <end position="254"/>
    </location>
</feature>
<keyword evidence="1 4" id="KW-0812">Transmembrane</keyword>
<comment type="caution">
    <text evidence="6">The sequence shown here is derived from an EMBL/GenBank/DDBJ whole genome shotgun (WGS) entry which is preliminary data.</text>
</comment>
<dbReference type="EMBL" id="JBHTBR010000005">
    <property type="protein sequence ID" value="MFC7292641.1"/>
    <property type="molecule type" value="Genomic_DNA"/>
</dbReference>
<feature type="domain" description="Major facilitator superfamily (MFS) profile" evidence="5">
    <location>
        <begin position="198"/>
        <end position="425"/>
    </location>
</feature>
<evidence type="ECO:0000256" key="4">
    <source>
        <dbReference type="SAM" id="Phobius"/>
    </source>
</evidence>
<dbReference type="CDD" id="cd17477">
    <property type="entry name" value="MFS_YcaD_like"/>
    <property type="match status" value="1"/>
</dbReference>
<dbReference type="RefSeq" id="WP_382168234.1">
    <property type="nucleotide sequence ID" value="NZ_JBHTBR010000005.1"/>
</dbReference>
<dbReference type="InterPro" id="IPR047200">
    <property type="entry name" value="MFS_YcaD-like"/>
</dbReference>
<dbReference type="Proteomes" id="UP001596492">
    <property type="component" value="Unassembled WGS sequence"/>
</dbReference>
<dbReference type="Gene3D" id="1.20.1250.20">
    <property type="entry name" value="MFS general substrate transporter like domains"/>
    <property type="match status" value="2"/>
</dbReference>
<evidence type="ECO:0000256" key="3">
    <source>
        <dbReference type="ARBA" id="ARBA00023136"/>
    </source>
</evidence>
<evidence type="ECO:0000313" key="6">
    <source>
        <dbReference type="EMBL" id="MFC7292641.1"/>
    </source>
</evidence>
<evidence type="ECO:0000256" key="1">
    <source>
        <dbReference type="ARBA" id="ARBA00022692"/>
    </source>
</evidence>
<name>A0ABW2IN95_9PROT</name>
<feature type="transmembrane region" description="Helical" evidence="4">
    <location>
        <begin position="41"/>
        <end position="60"/>
    </location>
</feature>
<evidence type="ECO:0000256" key="2">
    <source>
        <dbReference type="ARBA" id="ARBA00022989"/>
    </source>
</evidence>
<protein>
    <submittedName>
        <fullName evidence="6">MFS transporter</fullName>
    </submittedName>
</protein>
<evidence type="ECO:0000313" key="7">
    <source>
        <dbReference type="Proteomes" id="UP001596492"/>
    </source>
</evidence>
<keyword evidence="3 4" id="KW-0472">Membrane</keyword>
<dbReference type="InterPro" id="IPR020846">
    <property type="entry name" value="MFS_dom"/>
</dbReference>
<feature type="transmembrane region" description="Helical" evidence="4">
    <location>
        <begin position="331"/>
        <end position="351"/>
    </location>
</feature>
<dbReference type="PROSITE" id="PS50850">
    <property type="entry name" value="MFS"/>
    <property type="match status" value="1"/>
</dbReference>
<organism evidence="6 7">
    <name type="scientific">Hirschia litorea</name>
    <dbReference type="NCBI Taxonomy" id="1199156"/>
    <lineage>
        <taxon>Bacteria</taxon>
        <taxon>Pseudomonadati</taxon>
        <taxon>Pseudomonadota</taxon>
        <taxon>Alphaproteobacteria</taxon>
        <taxon>Hyphomonadales</taxon>
        <taxon>Hyphomonadaceae</taxon>
        <taxon>Hirschia</taxon>
    </lineage>
</organism>
<feature type="transmembrane region" description="Helical" evidence="4">
    <location>
        <begin position="97"/>
        <end position="121"/>
    </location>
</feature>
<feature type="transmembrane region" description="Helical" evidence="4">
    <location>
        <begin position="266"/>
        <end position="286"/>
    </location>
</feature>
<dbReference type="PANTHER" id="PTHR23521">
    <property type="entry name" value="TRANSPORTER MFS SUPERFAMILY"/>
    <property type="match status" value="1"/>
</dbReference>
<accession>A0ABW2IN95</accession>
<reference evidence="7" key="1">
    <citation type="journal article" date="2019" name="Int. J. Syst. Evol. Microbiol.">
        <title>The Global Catalogue of Microorganisms (GCM) 10K type strain sequencing project: providing services to taxonomists for standard genome sequencing and annotation.</title>
        <authorList>
            <consortium name="The Broad Institute Genomics Platform"/>
            <consortium name="The Broad Institute Genome Sequencing Center for Infectious Disease"/>
            <person name="Wu L."/>
            <person name="Ma J."/>
        </authorList>
    </citation>
    <scope>NUCLEOTIDE SEQUENCE [LARGE SCALE GENOMIC DNA]</scope>
    <source>
        <strain evidence="7">CCUG 51308</strain>
    </source>
</reference>
<dbReference type="InterPro" id="IPR036259">
    <property type="entry name" value="MFS_trans_sf"/>
</dbReference>
<gene>
    <name evidence="6" type="ORF">ACFQS8_13500</name>
</gene>
<sequence length="425" mass="45128">MIAYRAALPMVFAIWFLQLAGGILGLVTPLGLGEMGVSLSNIGLVASLYAVGFMAGALSAPYWISRIGNIRCFSMAAAICCISCLSMDMWQHPGVWAVLRLLIGLAFSLMVTAIESWMGAAISPAQRGGVMSIYHLVAKAALLLGPLIIIGNASLDHTNYVLSGIFLAAALIPVCITKQNEPPRPVRDNKSIFSLIHTAPSAVIGAFFAGAINSAVMALLPLFMQPFSRAEDVTLYAALALAAVNVGGLISQWPMGWLSDHMDRRVVVGITAIIAAVAGAIIFFFAELMSMSVLLVLLGIWGAGSLVYYGICVAHGVDRSKKEQITQMMSLLLFVWATGAVIGPFVLGLAMNSLLGVKGLFGVVFILHLFLAFVMIVRNSSRASPPEDAQADWHPTLPSTVAMIDIDPRTPDEGGIQGKSETHSL</sequence>
<evidence type="ECO:0000259" key="5">
    <source>
        <dbReference type="PROSITE" id="PS50850"/>
    </source>
</evidence>
<dbReference type="SUPFAM" id="SSF103473">
    <property type="entry name" value="MFS general substrate transporter"/>
    <property type="match status" value="1"/>
</dbReference>
<proteinExistence type="predicted"/>
<feature type="transmembrane region" description="Helical" evidence="4">
    <location>
        <begin position="160"/>
        <end position="177"/>
    </location>
</feature>
<keyword evidence="2 4" id="KW-1133">Transmembrane helix</keyword>
<feature type="transmembrane region" description="Helical" evidence="4">
    <location>
        <begin position="357"/>
        <end position="377"/>
    </location>
</feature>
<keyword evidence="7" id="KW-1185">Reference proteome</keyword>
<feature type="transmembrane region" description="Helical" evidence="4">
    <location>
        <begin position="133"/>
        <end position="154"/>
    </location>
</feature>
<dbReference type="InterPro" id="IPR011701">
    <property type="entry name" value="MFS"/>
</dbReference>
<dbReference type="PANTHER" id="PTHR23521:SF3">
    <property type="entry name" value="MFS TRANSPORTER"/>
    <property type="match status" value="1"/>
</dbReference>